<dbReference type="InterPro" id="IPR011006">
    <property type="entry name" value="CheY-like_superfamily"/>
</dbReference>
<evidence type="ECO:0000256" key="2">
    <source>
        <dbReference type="ARBA" id="ARBA00023125"/>
    </source>
</evidence>
<dbReference type="InterPro" id="IPR001789">
    <property type="entry name" value="Sig_transdc_resp-reg_receiver"/>
</dbReference>
<dbReference type="PROSITE" id="PS00622">
    <property type="entry name" value="HTH_LUXR_1"/>
    <property type="match status" value="1"/>
</dbReference>
<dbReference type="RefSeq" id="WP_019286767.1">
    <property type="nucleotide sequence ID" value="NZ_DAMCTM010000001.1"/>
</dbReference>
<dbReference type="PROSITE" id="PS50043">
    <property type="entry name" value="HTH_LUXR_2"/>
    <property type="match status" value="1"/>
</dbReference>
<feature type="domain" description="HTH luxR-type" evidence="4">
    <location>
        <begin position="161"/>
        <end position="226"/>
    </location>
</feature>
<evidence type="ECO:0000313" key="6">
    <source>
        <dbReference type="EMBL" id="MCG7322122.1"/>
    </source>
</evidence>
<evidence type="ECO:0000259" key="5">
    <source>
        <dbReference type="PROSITE" id="PS50110"/>
    </source>
</evidence>
<organism evidence="6 7">
    <name type="scientific">Arsenicicoccus bolidensis</name>
    <dbReference type="NCBI Taxonomy" id="229480"/>
    <lineage>
        <taxon>Bacteria</taxon>
        <taxon>Bacillati</taxon>
        <taxon>Actinomycetota</taxon>
        <taxon>Actinomycetes</taxon>
        <taxon>Micrococcales</taxon>
        <taxon>Intrasporangiaceae</taxon>
        <taxon>Arsenicicoccus</taxon>
    </lineage>
</organism>
<dbReference type="InterPro" id="IPR016032">
    <property type="entry name" value="Sig_transdc_resp-reg_C-effctor"/>
</dbReference>
<dbReference type="Gene3D" id="3.40.50.2300">
    <property type="match status" value="1"/>
</dbReference>
<dbReference type="InterPro" id="IPR000792">
    <property type="entry name" value="Tscrpt_reg_LuxR_C"/>
</dbReference>
<dbReference type="SUPFAM" id="SSF46894">
    <property type="entry name" value="C-terminal effector domain of the bipartite response regulators"/>
    <property type="match status" value="1"/>
</dbReference>
<accession>A0ABS9Q466</accession>
<feature type="modified residue" description="4-aspartylphosphate" evidence="3">
    <location>
        <position position="65"/>
    </location>
</feature>
<dbReference type="EMBL" id="JAKRCV010000026">
    <property type="protein sequence ID" value="MCG7322122.1"/>
    <property type="molecule type" value="Genomic_DNA"/>
</dbReference>
<comment type="caution">
    <text evidence="6">The sequence shown here is derived from an EMBL/GenBank/DDBJ whole genome shotgun (WGS) entry which is preliminary data.</text>
</comment>
<dbReference type="PROSITE" id="PS50110">
    <property type="entry name" value="RESPONSE_REGULATORY"/>
    <property type="match status" value="1"/>
</dbReference>
<dbReference type="CDD" id="cd06170">
    <property type="entry name" value="LuxR_C_like"/>
    <property type="match status" value="1"/>
</dbReference>
<dbReference type="InterPro" id="IPR058245">
    <property type="entry name" value="NreC/VraR/RcsB-like_REC"/>
</dbReference>
<dbReference type="Proteomes" id="UP001521931">
    <property type="component" value="Unassembled WGS sequence"/>
</dbReference>
<evidence type="ECO:0000313" key="7">
    <source>
        <dbReference type="Proteomes" id="UP001521931"/>
    </source>
</evidence>
<dbReference type="SMART" id="SM00448">
    <property type="entry name" value="REC"/>
    <property type="match status" value="1"/>
</dbReference>
<evidence type="ECO:0000259" key="4">
    <source>
        <dbReference type="PROSITE" id="PS50043"/>
    </source>
</evidence>
<dbReference type="PANTHER" id="PTHR43214">
    <property type="entry name" value="TWO-COMPONENT RESPONSE REGULATOR"/>
    <property type="match status" value="1"/>
</dbReference>
<name>A0ABS9Q466_9MICO</name>
<dbReference type="InterPro" id="IPR039420">
    <property type="entry name" value="WalR-like"/>
</dbReference>
<gene>
    <name evidence="6" type="ORF">MHL29_09515</name>
</gene>
<feature type="domain" description="Response regulatory" evidence="5">
    <location>
        <begin position="14"/>
        <end position="130"/>
    </location>
</feature>
<keyword evidence="2" id="KW-0238">DNA-binding</keyword>
<reference evidence="6 7" key="1">
    <citation type="submission" date="2022-02" db="EMBL/GenBank/DDBJ databases">
        <title>Uncovering new skin microbiome diversity through culturing and metagenomics.</title>
        <authorList>
            <person name="Conlan S."/>
            <person name="Deming C."/>
            <person name="Nisc Comparative Sequencing Program N."/>
            <person name="Segre J.A."/>
        </authorList>
    </citation>
    <scope>NUCLEOTIDE SEQUENCE [LARGE SCALE GENOMIC DNA]</scope>
    <source>
        <strain evidence="6 7">ACRQZ</strain>
    </source>
</reference>
<protein>
    <submittedName>
        <fullName evidence="6">Response regulator transcription factor</fullName>
    </submittedName>
</protein>
<keyword evidence="7" id="KW-1185">Reference proteome</keyword>
<evidence type="ECO:0000256" key="3">
    <source>
        <dbReference type="PROSITE-ProRule" id="PRU00169"/>
    </source>
</evidence>
<dbReference type="PRINTS" id="PR00038">
    <property type="entry name" value="HTHLUXR"/>
</dbReference>
<keyword evidence="1 3" id="KW-0597">Phosphoprotein</keyword>
<dbReference type="PANTHER" id="PTHR43214:SF43">
    <property type="entry name" value="TWO-COMPONENT RESPONSE REGULATOR"/>
    <property type="match status" value="1"/>
</dbReference>
<dbReference type="Pfam" id="PF00072">
    <property type="entry name" value="Response_reg"/>
    <property type="match status" value="1"/>
</dbReference>
<proteinExistence type="predicted"/>
<dbReference type="Pfam" id="PF00196">
    <property type="entry name" value="GerE"/>
    <property type="match status" value="1"/>
</dbReference>
<dbReference type="SUPFAM" id="SSF52172">
    <property type="entry name" value="CheY-like"/>
    <property type="match status" value="1"/>
</dbReference>
<sequence>MTNAADPTTARPTRVLLVDDTALFRRAIATLVDAQPDLEVVGQADNGLEGVEQARRLQPDLVVMDMEMPVMTGIEAAKVILEQLPGIKVIMLTVCDDDERLLGAIRMGVHGYLLKDLHPEELFAMLRSAARDETPVSPQLVGRLLAELRGGGARHTSPATAQAAEPQLSQREMDTLKLVARGMSNREIGRALSITEGTVKNHVHNALHKLGLDTRIQAAAYMVRSGYAEPPRTD</sequence>
<dbReference type="SMART" id="SM00421">
    <property type="entry name" value="HTH_LUXR"/>
    <property type="match status" value="1"/>
</dbReference>
<dbReference type="CDD" id="cd17535">
    <property type="entry name" value="REC_NarL-like"/>
    <property type="match status" value="1"/>
</dbReference>
<evidence type="ECO:0000256" key="1">
    <source>
        <dbReference type="ARBA" id="ARBA00022553"/>
    </source>
</evidence>